<dbReference type="GO" id="GO:0051213">
    <property type="term" value="F:dioxygenase activity"/>
    <property type="evidence" value="ECO:0007669"/>
    <property type="project" value="UniProtKB-KW"/>
</dbReference>
<evidence type="ECO:0000256" key="3">
    <source>
        <dbReference type="ARBA" id="ARBA00023004"/>
    </source>
</evidence>
<organism evidence="6 7">
    <name type="scientific">Streptomyces cinereospinus</name>
    <dbReference type="NCBI Taxonomy" id="285561"/>
    <lineage>
        <taxon>Bacteria</taxon>
        <taxon>Bacillati</taxon>
        <taxon>Actinomycetota</taxon>
        <taxon>Actinomycetes</taxon>
        <taxon>Kitasatosporales</taxon>
        <taxon>Streptomycetaceae</taxon>
        <taxon>Streptomyces</taxon>
    </lineage>
</organism>
<evidence type="ECO:0000256" key="4">
    <source>
        <dbReference type="ARBA" id="ARBA00023194"/>
    </source>
</evidence>
<evidence type="ECO:0000259" key="5">
    <source>
        <dbReference type="Pfam" id="PF02668"/>
    </source>
</evidence>
<dbReference type="InterPro" id="IPR042098">
    <property type="entry name" value="TauD-like_sf"/>
</dbReference>
<evidence type="ECO:0000313" key="7">
    <source>
        <dbReference type="Proteomes" id="UP001589709"/>
    </source>
</evidence>
<reference evidence="6 7" key="1">
    <citation type="submission" date="2024-09" db="EMBL/GenBank/DDBJ databases">
        <authorList>
            <person name="Sun Q."/>
            <person name="Mori K."/>
        </authorList>
    </citation>
    <scope>NUCLEOTIDE SEQUENCE [LARGE SCALE GENOMIC DNA]</scope>
    <source>
        <strain evidence="6 7">JCM 6917</strain>
    </source>
</reference>
<dbReference type="EC" id="1.14.11.-" evidence="6"/>
<keyword evidence="4" id="KW-0045">Antibiotic biosynthesis</keyword>
<comment type="cofactor">
    <cofactor evidence="1">
        <name>Fe(2+)</name>
        <dbReference type="ChEBI" id="CHEBI:29033"/>
    </cofactor>
</comment>
<protein>
    <submittedName>
        <fullName evidence="6">TauD/TfdA family dioxygenase</fullName>
        <ecNumber evidence="6">1.14.11.-</ecNumber>
    </submittedName>
</protein>
<sequence>MQQGFEIGQHGTGAGTLVTARGDQPLNTLDRAWLLGELAKSGYLLFRGFDPSIEQFSGLVQSVCTRTTLDPAREFSEGKTVQKVDLGTDAVGLHVEHGTNPLTPDVTWFMCETAARVGSQTTVCDGYRVWERLSEETRQLFLDQDILYSRNISEEAWRALTSSLLNGAKPDDEITVDDLIGLAKLFGEDKLQIRANDDGSIHYVYKVPAAHPTLFGERLSFANSILGPSYHYEKPRIAFANDEELPQEVIAEIERVTAELTEDLDWQDGDVAIVDNTRVMHGRRAIEDAGRRKIYVALGYVDDQR</sequence>
<keyword evidence="7" id="KW-1185">Reference proteome</keyword>
<dbReference type="Pfam" id="PF02668">
    <property type="entry name" value="TauD"/>
    <property type="match status" value="1"/>
</dbReference>
<dbReference type="Gene3D" id="3.60.130.10">
    <property type="entry name" value="Clavaminate synthase-like"/>
    <property type="match status" value="1"/>
</dbReference>
<dbReference type="EMBL" id="JBHMCY010000022">
    <property type="protein sequence ID" value="MFB9463828.1"/>
    <property type="molecule type" value="Genomic_DNA"/>
</dbReference>
<dbReference type="PANTHER" id="PTHR10696:SF56">
    <property type="entry name" value="TAUD_TFDA-LIKE DOMAIN-CONTAINING PROTEIN"/>
    <property type="match status" value="1"/>
</dbReference>
<accession>A0ABV5N0L5</accession>
<comment type="caution">
    <text evidence="6">The sequence shown here is derived from an EMBL/GenBank/DDBJ whole genome shotgun (WGS) entry which is preliminary data.</text>
</comment>
<name>A0ABV5N0L5_9ACTN</name>
<evidence type="ECO:0000313" key="6">
    <source>
        <dbReference type="EMBL" id="MFB9463828.1"/>
    </source>
</evidence>
<keyword evidence="6" id="KW-0223">Dioxygenase</keyword>
<keyword evidence="3" id="KW-0408">Iron</keyword>
<keyword evidence="2 6" id="KW-0560">Oxidoreductase</keyword>
<dbReference type="Proteomes" id="UP001589709">
    <property type="component" value="Unassembled WGS sequence"/>
</dbReference>
<dbReference type="InterPro" id="IPR003819">
    <property type="entry name" value="TauD/TfdA-like"/>
</dbReference>
<dbReference type="RefSeq" id="WP_381346228.1">
    <property type="nucleotide sequence ID" value="NZ_JBHMCY010000022.1"/>
</dbReference>
<dbReference type="PANTHER" id="PTHR10696">
    <property type="entry name" value="GAMMA-BUTYROBETAINE HYDROXYLASE-RELATED"/>
    <property type="match status" value="1"/>
</dbReference>
<evidence type="ECO:0000256" key="1">
    <source>
        <dbReference type="ARBA" id="ARBA00001954"/>
    </source>
</evidence>
<evidence type="ECO:0000256" key="2">
    <source>
        <dbReference type="ARBA" id="ARBA00023002"/>
    </source>
</evidence>
<proteinExistence type="predicted"/>
<gene>
    <name evidence="6" type="ORF">ACFF45_14215</name>
</gene>
<feature type="domain" description="TauD/TfdA-like" evidence="5">
    <location>
        <begin position="24"/>
        <end position="297"/>
    </location>
</feature>
<dbReference type="SUPFAM" id="SSF51197">
    <property type="entry name" value="Clavaminate synthase-like"/>
    <property type="match status" value="1"/>
</dbReference>
<dbReference type="InterPro" id="IPR050411">
    <property type="entry name" value="AlphaKG_dependent_hydroxylases"/>
</dbReference>